<proteinExistence type="predicted"/>
<dbReference type="PANTHER" id="PTHR31131:SF6">
    <property type="entry name" value="CASTOR ACT DOMAIN-CONTAINING PROTEIN"/>
    <property type="match status" value="1"/>
</dbReference>
<dbReference type="InterPro" id="IPR027795">
    <property type="entry name" value="CASTOR_ACT_dom"/>
</dbReference>
<dbReference type="VEuPathDB" id="FungiDB:TRICI_006383"/>
<evidence type="ECO:0000256" key="1">
    <source>
        <dbReference type="SAM" id="MobiDB-lite"/>
    </source>
</evidence>
<dbReference type="PANTHER" id="PTHR31131">
    <property type="entry name" value="CHROMOSOME 1, WHOLE GENOME SHOTGUN SEQUENCE"/>
    <property type="match status" value="1"/>
</dbReference>
<evidence type="ECO:0000259" key="2">
    <source>
        <dbReference type="Pfam" id="PF13840"/>
    </source>
</evidence>
<dbReference type="InterPro" id="IPR045865">
    <property type="entry name" value="ACT-like_dom_sf"/>
</dbReference>
<evidence type="ECO:0000313" key="4">
    <source>
        <dbReference type="Proteomes" id="UP000761534"/>
    </source>
</evidence>
<dbReference type="AlphaFoldDB" id="A0A642UPA5"/>
<evidence type="ECO:0000313" key="3">
    <source>
        <dbReference type="EMBL" id="KAA8899167.1"/>
    </source>
</evidence>
<dbReference type="GO" id="GO:0046394">
    <property type="term" value="P:carboxylic acid biosynthetic process"/>
    <property type="evidence" value="ECO:0007669"/>
    <property type="project" value="UniProtKB-ARBA"/>
</dbReference>
<dbReference type="Pfam" id="PF13840">
    <property type="entry name" value="ACT_7"/>
    <property type="match status" value="2"/>
</dbReference>
<feature type="domain" description="CASTOR ACT" evidence="2">
    <location>
        <begin position="299"/>
        <end position="365"/>
    </location>
</feature>
<dbReference type="EMBL" id="SWFS01000528">
    <property type="protein sequence ID" value="KAA8899167.1"/>
    <property type="molecule type" value="Genomic_DNA"/>
</dbReference>
<feature type="region of interest" description="Disordered" evidence="1">
    <location>
        <begin position="63"/>
        <end position="91"/>
    </location>
</feature>
<accession>A0A642UPA5</accession>
<gene>
    <name evidence="3" type="ORF">TRICI_006383</name>
</gene>
<sequence length="367" mass="40116">MSTQVQLFGVIKLLLGTWKDDVRAQELLRQNNNGKNYSKEDELNNGRSSGFVIDENLSISKRAATSKRSSRAEDNSTAPPSPNEPASPGQIDEKCDRLEEFINVSLTPVECTIVCPTELVDMLFGRQLHLTGVQVLRDRYLAIQIDGDGLDTGSRVLGVSHPLSAARISIFFLATYFSDYMLVPETAMGRVRAALAEKGFIFSESANSYVSTTYESPSLDYPSSMFDTHTTHPHVDSSERLLLTGARSADPLVTLAIVKTLVKQPKYFSVSNTSGELSFLVDYETSHEFPENALLGSTTDFVIPVTLDLRGLPEDVTGIVSGVASKLLQQSDNTNIINMSYLSTAKSGVVLIAEDNLKTAIDAFNDN</sequence>
<protein>
    <recommendedName>
        <fullName evidence="2">CASTOR ACT domain-containing protein</fullName>
    </recommendedName>
</protein>
<dbReference type="SUPFAM" id="SSF55021">
    <property type="entry name" value="ACT-like"/>
    <property type="match status" value="1"/>
</dbReference>
<dbReference type="InterPro" id="IPR051719">
    <property type="entry name" value="CASTOR_mTORC1"/>
</dbReference>
<feature type="domain" description="CASTOR ACT" evidence="2">
    <location>
        <begin position="136"/>
        <end position="196"/>
    </location>
</feature>
<dbReference type="Proteomes" id="UP000761534">
    <property type="component" value="Unassembled WGS sequence"/>
</dbReference>
<reference evidence="3" key="1">
    <citation type="journal article" date="2019" name="G3 (Bethesda)">
        <title>Genome Assemblies of Two Rare Opportunistic Yeast Pathogens: Diutina rugosa (syn. Candida rugosa) and Trichomonascus ciferrii (syn. Candida ciferrii).</title>
        <authorList>
            <person name="Mixao V."/>
            <person name="Saus E."/>
            <person name="Hansen A.P."/>
            <person name="Lass-Florl C."/>
            <person name="Gabaldon T."/>
        </authorList>
    </citation>
    <scope>NUCLEOTIDE SEQUENCE</scope>
    <source>
        <strain evidence="3">CBS 4856</strain>
    </source>
</reference>
<organism evidence="3 4">
    <name type="scientific">Trichomonascus ciferrii</name>
    <dbReference type="NCBI Taxonomy" id="44093"/>
    <lineage>
        <taxon>Eukaryota</taxon>
        <taxon>Fungi</taxon>
        <taxon>Dikarya</taxon>
        <taxon>Ascomycota</taxon>
        <taxon>Saccharomycotina</taxon>
        <taxon>Dipodascomycetes</taxon>
        <taxon>Dipodascales</taxon>
        <taxon>Trichomonascaceae</taxon>
        <taxon>Trichomonascus</taxon>
        <taxon>Trichomonascus ciferrii complex</taxon>
    </lineage>
</organism>
<dbReference type="Gene3D" id="3.30.2130.10">
    <property type="entry name" value="VC0802-like"/>
    <property type="match status" value="2"/>
</dbReference>
<keyword evidence="4" id="KW-1185">Reference proteome</keyword>
<dbReference type="OrthoDB" id="58529at2759"/>
<comment type="caution">
    <text evidence="3">The sequence shown here is derived from an EMBL/GenBank/DDBJ whole genome shotgun (WGS) entry which is preliminary data.</text>
</comment>
<name>A0A642UPA5_9ASCO</name>
<dbReference type="GO" id="GO:0006520">
    <property type="term" value="P:amino acid metabolic process"/>
    <property type="evidence" value="ECO:0007669"/>
    <property type="project" value="UniProtKB-ARBA"/>
</dbReference>